<keyword evidence="9" id="KW-0472">Membrane</keyword>
<comment type="similarity">
    <text evidence="2">Belongs to the MUB1/samB family.</text>
</comment>
<dbReference type="AlphaFoldDB" id="A0AAD7M6J0"/>
<feature type="region of interest" description="Disordered" evidence="8">
    <location>
        <begin position="38"/>
        <end position="167"/>
    </location>
</feature>
<dbReference type="GO" id="GO:0006511">
    <property type="term" value="P:ubiquitin-dependent protein catabolic process"/>
    <property type="evidence" value="ECO:0007669"/>
    <property type="project" value="TreeGrafter"/>
</dbReference>
<feature type="domain" description="MYND-type" evidence="10">
    <location>
        <begin position="359"/>
        <end position="401"/>
    </location>
</feature>
<evidence type="ECO:0000256" key="7">
    <source>
        <dbReference type="PROSITE-ProRule" id="PRU00134"/>
    </source>
</evidence>
<feature type="compositionally biased region" description="Basic and acidic residues" evidence="8">
    <location>
        <begin position="156"/>
        <end position="167"/>
    </location>
</feature>
<reference evidence="11" key="1">
    <citation type="submission" date="2023-03" db="EMBL/GenBank/DDBJ databases">
        <title>Massive genome expansion in bonnet fungi (Mycena s.s.) driven by repeated elements and novel gene families across ecological guilds.</title>
        <authorList>
            <consortium name="Lawrence Berkeley National Laboratory"/>
            <person name="Harder C.B."/>
            <person name="Miyauchi S."/>
            <person name="Viragh M."/>
            <person name="Kuo A."/>
            <person name="Thoen E."/>
            <person name="Andreopoulos B."/>
            <person name="Lu D."/>
            <person name="Skrede I."/>
            <person name="Drula E."/>
            <person name="Henrissat B."/>
            <person name="Morin E."/>
            <person name="Kohler A."/>
            <person name="Barry K."/>
            <person name="LaButti K."/>
            <person name="Morin E."/>
            <person name="Salamov A."/>
            <person name="Lipzen A."/>
            <person name="Mereny Z."/>
            <person name="Hegedus B."/>
            <person name="Baldrian P."/>
            <person name="Stursova M."/>
            <person name="Weitz H."/>
            <person name="Taylor A."/>
            <person name="Grigoriev I.V."/>
            <person name="Nagy L.G."/>
            <person name="Martin F."/>
            <person name="Kauserud H."/>
        </authorList>
    </citation>
    <scope>NUCLEOTIDE SEQUENCE</scope>
    <source>
        <strain evidence="11">CBHHK182m</strain>
    </source>
</reference>
<accession>A0AAD7M6J0</accession>
<dbReference type="Pfam" id="PF01753">
    <property type="entry name" value="zf-MYND"/>
    <property type="match status" value="1"/>
</dbReference>
<keyword evidence="9" id="KW-0812">Transmembrane</keyword>
<dbReference type="SUPFAM" id="SSF144232">
    <property type="entry name" value="HIT/MYND zinc finger-like"/>
    <property type="match status" value="1"/>
</dbReference>
<keyword evidence="4" id="KW-0479">Metal-binding</keyword>
<protein>
    <recommendedName>
        <fullName evidence="10">MYND-type domain-containing protein</fullName>
    </recommendedName>
</protein>
<dbReference type="PROSITE" id="PS50865">
    <property type="entry name" value="ZF_MYND_2"/>
    <property type="match status" value="1"/>
</dbReference>
<evidence type="ECO:0000256" key="8">
    <source>
        <dbReference type="SAM" id="MobiDB-lite"/>
    </source>
</evidence>
<proteinExistence type="inferred from homology"/>
<comment type="caution">
    <text evidence="11">The sequence shown here is derived from an EMBL/GenBank/DDBJ whole genome shotgun (WGS) entry which is preliminary data.</text>
</comment>
<feature type="transmembrane region" description="Helical" evidence="9">
    <location>
        <begin position="625"/>
        <end position="646"/>
    </location>
</feature>
<dbReference type="Gene3D" id="6.10.140.2220">
    <property type="match status" value="1"/>
</dbReference>
<name>A0AAD7M6J0_9AGAR</name>
<keyword evidence="3" id="KW-0963">Cytoplasm</keyword>
<feature type="region of interest" description="Disordered" evidence="8">
    <location>
        <begin position="226"/>
        <end position="258"/>
    </location>
</feature>
<dbReference type="EMBL" id="JARKIB010000498">
    <property type="protein sequence ID" value="KAJ7703773.1"/>
    <property type="molecule type" value="Genomic_DNA"/>
</dbReference>
<comment type="subcellular location">
    <subcellularLocation>
        <location evidence="1">Cytoplasm</location>
    </subcellularLocation>
</comment>
<feature type="region of interest" description="Disordered" evidence="8">
    <location>
        <begin position="514"/>
        <end position="543"/>
    </location>
</feature>
<feature type="region of interest" description="Disordered" evidence="8">
    <location>
        <begin position="664"/>
        <end position="690"/>
    </location>
</feature>
<dbReference type="GO" id="GO:1990304">
    <property type="term" value="C:MUB1-RAD6-UBR2 ubiquitin ligase complex"/>
    <property type="evidence" value="ECO:0007669"/>
    <property type="project" value="TreeGrafter"/>
</dbReference>
<gene>
    <name evidence="11" type="ORF">B0H16DRAFT_1829447</name>
</gene>
<feature type="compositionally biased region" description="Pro residues" evidence="8">
    <location>
        <begin position="130"/>
        <end position="154"/>
    </location>
</feature>
<dbReference type="InterPro" id="IPR051664">
    <property type="entry name" value="MYND-type_zinc_finger"/>
</dbReference>
<evidence type="ECO:0000256" key="1">
    <source>
        <dbReference type="ARBA" id="ARBA00004496"/>
    </source>
</evidence>
<evidence type="ECO:0000313" key="12">
    <source>
        <dbReference type="Proteomes" id="UP001215598"/>
    </source>
</evidence>
<keyword evidence="6" id="KW-0862">Zinc</keyword>
<evidence type="ECO:0000313" key="11">
    <source>
        <dbReference type="EMBL" id="KAJ7703773.1"/>
    </source>
</evidence>
<dbReference type="Proteomes" id="UP001215598">
    <property type="component" value="Unassembled WGS sequence"/>
</dbReference>
<keyword evidence="12" id="KW-1185">Reference proteome</keyword>
<feature type="compositionally biased region" description="Polar residues" evidence="8">
    <location>
        <begin position="73"/>
        <end position="82"/>
    </location>
</feature>
<dbReference type="PANTHER" id="PTHR47442">
    <property type="entry name" value="MYND-TYPE ZINC FINGER PROTEIN MUB1"/>
    <property type="match status" value="1"/>
</dbReference>
<dbReference type="GO" id="GO:0008270">
    <property type="term" value="F:zinc ion binding"/>
    <property type="evidence" value="ECO:0007669"/>
    <property type="project" value="UniProtKB-KW"/>
</dbReference>
<sequence length="713" mass="75769">MASCPDPTTHRSKSYLHNSGELQAISWADFQVNRGRTVRRDKQYPSANAGEAGLSRVLGNSVSSRDRGETARQAATSISAPLSSPAVPTPRRANQHHTPYPGAPRVPAATTPAPVRARRPTAAADTAVSVPPPPTITVPPIIPPPQTMPPPPAPRTARESRGAEDRHHAHVHVHAHAHPTGPYRDEDVLLSLQLLAYLSKYPHVRQAFYKRRHGFHPASALALAAAEAQPPTEVALPKAPELSREREREKGRASQGQGQQLAFLRAFGVSGGGKEKEKGKAPVGASPSTSRVAAAVTTTIPTPAASTSKTTSGSGWRRMYRSAESAAKLPQEIQYWAGMIMRNACRKDDSRGGIRQCANMLCGRWEEYPREFAKCRWCRKAKYCGKECQSTAWSEGHRFWCSAKEGDDAPDSNNNNAAAASAMPNMATSTSNATITPDAPDPNAIVPVGAERRDRRERYAARERERLAAAIAANAVLGANPNATRTTAADAATVRGFRSGILGAHPNTVSAVFGGTPSPTSPTNAAAGPSREHTTAAPVSPPAYSTRSHAMALLRRTADPLGAVGSPDTRPSPWAAVQVRLAARKFNSARTCARVAGRALDARFALLGEGLVGRAGDPTHTQATAMLHFIPSIISILLICFLFKLLPRISETIALVVPKKQVARGVPSTPPALTDVPESRSGADNGDETVLGRLPSLRLTSNQPLAADAVVAS</sequence>
<evidence type="ECO:0000256" key="2">
    <source>
        <dbReference type="ARBA" id="ARBA00010655"/>
    </source>
</evidence>
<evidence type="ECO:0000256" key="9">
    <source>
        <dbReference type="SAM" id="Phobius"/>
    </source>
</evidence>
<keyword evidence="9" id="KW-1133">Transmembrane helix</keyword>
<feature type="compositionally biased region" description="Basic and acidic residues" evidence="8">
    <location>
        <begin position="241"/>
        <end position="252"/>
    </location>
</feature>
<feature type="region of interest" description="Disordered" evidence="8">
    <location>
        <begin position="270"/>
        <end position="290"/>
    </location>
</feature>
<evidence type="ECO:0000256" key="4">
    <source>
        <dbReference type="ARBA" id="ARBA00022723"/>
    </source>
</evidence>
<dbReference type="GO" id="GO:0007163">
    <property type="term" value="P:establishment or maintenance of cell polarity"/>
    <property type="evidence" value="ECO:0007669"/>
    <property type="project" value="TreeGrafter"/>
</dbReference>
<evidence type="ECO:0000259" key="10">
    <source>
        <dbReference type="PROSITE" id="PS50865"/>
    </source>
</evidence>
<organism evidence="11 12">
    <name type="scientific">Mycena metata</name>
    <dbReference type="NCBI Taxonomy" id="1033252"/>
    <lineage>
        <taxon>Eukaryota</taxon>
        <taxon>Fungi</taxon>
        <taxon>Dikarya</taxon>
        <taxon>Basidiomycota</taxon>
        <taxon>Agaricomycotina</taxon>
        <taxon>Agaricomycetes</taxon>
        <taxon>Agaricomycetidae</taxon>
        <taxon>Agaricales</taxon>
        <taxon>Marasmiineae</taxon>
        <taxon>Mycenaceae</taxon>
        <taxon>Mycena</taxon>
    </lineage>
</organism>
<dbReference type="PANTHER" id="PTHR47442:SF1">
    <property type="entry name" value="MYND-TYPE ZINC FINGER PROTEIN MUB1"/>
    <property type="match status" value="1"/>
</dbReference>
<feature type="compositionally biased region" description="Low complexity" evidence="8">
    <location>
        <begin position="103"/>
        <end position="128"/>
    </location>
</feature>
<keyword evidence="5 7" id="KW-0863">Zinc-finger</keyword>
<evidence type="ECO:0000256" key="3">
    <source>
        <dbReference type="ARBA" id="ARBA00022490"/>
    </source>
</evidence>
<dbReference type="InterPro" id="IPR002893">
    <property type="entry name" value="Znf_MYND"/>
</dbReference>
<dbReference type="GO" id="GO:0005737">
    <property type="term" value="C:cytoplasm"/>
    <property type="evidence" value="ECO:0007669"/>
    <property type="project" value="UniProtKB-SubCell"/>
</dbReference>
<evidence type="ECO:0000256" key="6">
    <source>
        <dbReference type="ARBA" id="ARBA00022833"/>
    </source>
</evidence>
<evidence type="ECO:0000256" key="5">
    <source>
        <dbReference type="ARBA" id="ARBA00022771"/>
    </source>
</evidence>